<evidence type="ECO:0000313" key="1">
    <source>
        <dbReference type="EMBL" id="KAJ7550819.1"/>
    </source>
</evidence>
<evidence type="ECO:0000313" key="2">
    <source>
        <dbReference type="Proteomes" id="UP001162992"/>
    </source>
</evidence>
<accession>A0ACC2D9A7</accession>
<proteinExistence type="predicted"/>
<comment type="caution">
    <text evidence="1">The sequence shown here is derived from an EMBL/GenBank/DDBJ whole genome shotgun (WGS) entry which is preliminary data.</text>
</comment>
<gene>
    <name evidence="1" type="ORF">O6H91_07G119800</name>
</gene>
<protein>
    <submittedName>
        <fullName evidence="1">Uncharacterized protein</fullName>
    </submittedName>
</protein>
<dbReference type="EMBL" id="CM055098">
    <property type="protein sequence ID" value="KAJ7550819.1"/>
    <property type="molecule type" value="Genomic_DNA"/>
</dbReference>
<dbReference type="Proteomes" id="UP001162992">
    <property type="component" value="Chromosome 7"/>
</dbReference>
<sequence length="236" mass="25520">MAISFDNLATSEGVQQLDQYLLTRSYISGYQASKDDLAVYLALKEVPPSNLVNASRWYSHISALIRSSFPGESVGVSIGGLETRELITPPAAEAVAPETPASANKSAAEEDDDDLDLFGEETEEEKAAAAEREASVKASTKKKESGKSSVLLDVKPWDDETDMKKLEEAVRSVHLPGLLWGASKLVPVGYGIKKLTIMMTIEDDLVSVDDLIEDHLTEGPAAEFIQSCDIAAFNKI</sequence>
<organism evidence="1 2">
    <name type="scientific">Diphasiastrum complanatum</name>
    <name type="common">Issler's clubmoss</name>
    <name type="synonym">Lycopodium complanatum</name>
    <dbReference type="NCBI Taxonomy" id="34168"/>
    <lineage>
        <taxon>Eukaryota</taxon>
        <taxon>Viridiplantae</taxon>
        <taxon>Streptophyta</taxon>
        <taxon>Embryophyta</taxon>
        <taxon>Tracheophyta</taxon>
        <taxon>Lycopodiopsida</taxon>
        <taxon>Lycopodiales</taxon>
        <taxon>Lycopodiaceae</taxon>
        <taxon>Lycopodioideae</taxon>
        <taxon>Diphasiastrum</taxon>
    </lineage>
</organism>
<name>A0ACC2D9A7_DIPCM</name>
<keyword evidence="2" id="KW-1185">Reference proteome</keyword>
<reference evidence="2" key="1">
    <citation type="journal article" date="2024" name="Proc. Natl. Acad. Sci. U.S.A.">
        <title>Extraordinary preservation of gene collinearity over three hundred million years revealed in homosporous lycophytes.</title>
        <authorList>
            <person name="Li C."/>
            <person name="Wickell D."/>
            <person name="Kuo L.Y."/>
            <person name="Chen X."/>
            <person name="Nie B."/>
            <person name="Liao X."/>
            <person name="Peng D."/>
            <person name="Ji J."/>
            <person name="Jenkins J."/>
            <person name="Williams M."/>
            <person name="Shu S."/>
            <person name="Plott C."/>
            <person name="Barry K."/>
            <person name="Rajasekar S."/>
            <person name="Grimwood J."/>
            <person name="Han X."/>
            <person name="Sun S."/>
            <person name="Hou Z."/>
            <person name="He W."/>
            <person name="Dai G."/>
            <person name="Sun C."/>
            <person name="Schmutz J."/>
            <person name="Leebens-Mack J.H."/>
            <person name="Li F.W."/>
            <person name="Wang L."/>
        </authorList>
    </citation>
    <scope>NUCLEOTIDE SEQUENCE [LARGE SCALE GENOMIC DNA]</scope>
    <source>
        <strain evidence="2">cv. PW_Plant_1</strain>
    </source>
</reference>